<keyword evidence="2" id="KW-1185">Reference proteome</keyword>
<proteinExistence type="predicted"/>
<organism evidence="1 2">
    <name type="scientific">Fusarium decemcellulare</name>
    <dbReference type="NCBI Taxonomy" id="57161"/>
    <lineage>
        <taxon>Eukaryota</taxon>
        <taxon>Fungi</taxon>
        <taxon>Dikarya</taxon>
        <taxon>Ascomycota</taxon>
        <taxon>Pezizomycotina</taxon>
        <taxon>Sordariomycetes</taxon>
        <taxon>Hypocreomycetidae</taxon>
        <taxon>Hypocreales</taxon>
        <taxon>Nectriaceae</taxon>
        <taxon>Fusarium</taxon>
        <taxon>Fusarium decemcellulare species complex</taxon>
    </lineage>
</organism>
<gene>
    <name evidence="1" type="ORF">NM208_g5647</name>
</gene>
<protein>
    <submittedName>
        <fullName evidence="1">Uncharacterized protein</fullName>
    </submittedName>
</protein>
<accession>A0ACC1SG59</accession>
<dbReference type="Proteomes" id="UP001148629">
    <property type="component" value="Unassembled WGS sequence"/>
</dbReference>
<reference evidence="1" key="1">
    <citation type="submission" date="2022-08" db="EMBL/GenBank/DDBJ databases">
        <title>Genome Sequence of Fusarium decemcellulare.</title>
        <authorList>
            <person name="Buettner E."/>
        </authorList>
    </citation>
    <scope>NUCLEOTIDE SEQUENCE</scope>
    <source>
        <strain evidence="1">Babe19</strain>
    </source>
</reference>
<comment type="caution">
    <text evidence="1">The sequence shown here is derived from an EMBL/GenBank/DDBJ whole genome shotgun (WGS) entry which is preliminary data.</text>
</comment>
<name>A0ACC1SG59_9HYPO</name>
<evidence type="ECO:0000313" key="1">
    <source>
        <dbReference type="EMBL" id="KAJ3539052.1"/>
    </source>
</evidence>
<dbReference type="EMBL" id="JANRMS010000482">
    <property type="protein sequence ID" value="KAJ3539052.1"/>
    <property type="molecule type" value="Genomic_DNA"/>
</dbReference>
<sequence length="840" mass="94884">MDPFNSIPAEIRVQILLHLGTKPRVGTLVQASPAMFQQYRNSTEFVTRTMLAADLDEDVIQDAMAIILFPSLRTCDDSAFILRQHMNLWQSQKFTNPLLKPNTPGLKALERLHRRLLTYIEDYLAKATHPFPPRAYRCLPNLASCQSQLIFRGRVVSGGFDANDLNVFERRRIFRAFLRYELIGKINQLLWVHKIPYLEALGRLEGWSGLYQHMRGHECESLGCVYDYVKSLYGAMFVQCNDHNGYPLPDPPAEDGAPSSNSRYLGLLQPDNMYFCTDSSYGDLGFNDEDEDGPRDYDFFDVAVFGFDLVTSLVASAVSGCKGRERLYKWIERASRVYPGDGRNLQVAGHSSLNPEIHKRHEVTGICEKLWSEFEGSTDLLHNIYRQRAWAFFDDARFYPGHDIRPHLPTTDEVEEEPPSSFNNKRAYRRYGVLNYHYEPHGEEDTENNRGTDIDGPPPRRLAALEEIEWLLPFWWYCPTSHLEEGRLEELDVDLVNLGAFDDVQTLSNLESGVFDADLEEAGVLPSRRRCGFSPQHTSPDISLPLYKGSFSLLVLDSIMSVVAVAEGLGQLGRAIVDALLGDGKYEVLTHAVTKSEINAPVIQVDYNDVDTLASILEAQRVQIVISSIVTLGGGAPGLNLIQAAEKSAATKRYVPSFWAHDYPDEFKEYFFAKPKYDAIEALDSTSLEYTAFRIGWFTDYYVAPHVKSYIRPEGLFVDTENNAAAIPRSGTAPAVFTHSLDNEFVQIAEDVKGVKFKVTYDSKSSLEAGEITELPAHRSLYEHKPKDQLRALLSIYGRDFAMGGFNFEPPLLVNDLFPSIKPKTVQELVEEAWGRKEAS</sequence>
<evidence type="ECO:0000313" key="2">
    <source>
        <dbReference type="Proteomes" id="UP001148629"/>
    </source>
</evidence>